<evidence type="ECO:0000256" key="2">
    <source>
        <dbReference type="ARBA" id="ARBA00010627"/>
    </source>
</evidence>
<evidence type="ECO:0000256" key="4">
    <source>
        <dbReference type="ARBA" id="ARBA00023228"/>
    </source>
</evidence>
<feature type="non-terminal residue" evidence="7">
    <location>
        <position position="1"/>
    </location>
</feature>
<protein>
    <recommendedName>
        <fullName evidence="3">Ragulator complex protein LAMTOR4</fullName>
    </recommendedName>
    <alternativeName>
        <fullName evidence="5">Late endosomal/lysosomal adaptor and MAPK and MTOR activator 4</fullName>
    </alternativeName>
</protein>
<dbReference type="GO" id="GO:0032008">
    <property type="term" value="P:positive regulation of TOR signaling"/>
    <property type="evidence" value="ECO:0007669"/>
    <property type="project" value="InterPro"/>
</dbReference>
<dbReference type="EMBL" id="WBNM01031875">
    <property type="protein sequence ID" value="NXP79131.1"/>
    <property type="molecule type" value="Genomic_DNA"/>
</dbReference>
<dbReference type="InterPro" id="IPR034601">
    <property type="entry name" value="LAMTOR4"/>
</dbReference>
<comment type="similarity">
    <text evidence="2">Belongs to the LAMTOR4 family.</text>
</comment>
<dbReference type="AlphaFoldDB" id="A0A852CHS2"/>
<accession>A0A852CHS2</accession>
<comment type="caution">
    <text evidence="7">The sequence shown here is derived from an EMBL/GenBank/DDBJ whole genome shotgun (WGS) entry which is preliminary data.</text>
</comment>
<reference evidence="7" key="1">
    <citation type="submission" date="2019-09" db="EMBL/GenBank/DDBJ databases">
        <title>Bird 10,000 Genomes (B10K) Project - Family phase.</title>
        <authorList>
            <person name="Zhang G."/>
        </authorList>
    </citation>
    <scope>NUCLEOTIDE SEQUENCE</scope>
    <source>
        <strain evidence="7">B10K-DU-001-30</strain>
        <tissue evidence="7">Muscle</tissue>
    </source>
</reference>
<proteinExistence type="inferred from homology"/>
<gene>
    <name evidence="7" type="primary">Lamtor4</name>
    <name evidence="7" type="ORF">RAMSUL_R14184</name>
</gene>
<keyword evidence="4" id="KW-0458">Lysosome</keyword>
<evidence type="ECO:0000256" key="3">
    <source>
        <dbReference type="ARBA" id="ARBA00016098"/>
    </source>
</evidence>
<dbReference type="GO" id="GO:0005764">
    <property type="term" value="C:lysosome"/>
    <property type="evidence" value="ECO:0007669"/>
    <property type="project" value="UniProtKB-SubCell"/>
</dbReference>
<dbReference type="Proteomes" id="UP000611227">
    <property type="component" value="Unassembled WGS sequence"/>
</dbReference>
<dbReference type="PANTHER" id="PTHR33967:SF1">
    <property type="entry name" value="RAGULATOR COMPLEX PROTEIN LAMTOR4"/>
    <property type="match status" value="1"/>
</dbReference>
<evidence type="ECO:0000256" key="1">
    <source>
        <dbReference type="ARBA" id="ARBA00004371"/>
    </source>
</evidence>
<evidence type="ECO:0000313" key="7">
    <source>
        <dbReference type="EMBL" id="NXP79131.1"/>
    </source>
</evidence>
<evidence type="ECO:0000256" key="5">
    <source>
        <dbReference type="ARBA" id="ARBA00032690"/>
    </source>
</evidence>
<evidence type="ECO:0000313" key="8">
    <source>
        <dbReference type="Proteomes" id="UP000611227"/>
    </source>
</evidence>
<dbReference type="PANTHER" id="PTHR33967">
    <property type="entry name" value="RAGULATOR COMPLEX PROTEIN LAMTOR4"/>
    <property type="match status" value="1"/>
</dbReference>
<dbReference type="GO" id="GO:0005085">
    <property type="term" value="F:guanyl-nucleotide exchange factor activity"/>
    <property type="evidence" value="ECO:0007669"/>
    <property type="project" value="TreeGrafter"/>
</dbReference>
<organism evidence="7 8">
    <name type="scientific">Ramphastos sulfuratus</name>
    <dbReference type="NCBI Taxonomy" id="322582"/>
    <lineage>
        <taxon>Eukaryota</taxon>
        <taxon>Metazoa</taxon>
        <taxon>Chordata</taxon>
        <taxon>Craniata</taxon>
        <taxon>Vertebrata</taxon>
        <taxon>Euteleostomi</taxon>
        <taxon>Archelosauria</taxon>
        <taxon>Archosauria</taxon>
        <taxon>Dinosauria</taxon>
        <taxon>Saurischia</taxon>
        <taxon>Theropoda</taxon>
        <taxon>Coelurosauria</taxon>
        <taxon>Aves</taxon>
        <taxon>Neognathae</taxon>
        <taxon>Neoaves</taxon>
        <taxon>Telluraves</taxon>
        <taxon>Coraciimorphae</taxon>
        <taxon>Piciformes</taxon>
        <taxon>Ramphastidae</taxon>
        <taxon>Ramphastos</taxon>
    </lineage>
</organism>
<comment type="subcellular location">
    <subcellularLocation>
        <location evidence="1">Lysosome</location>
    </subcellularLocation>
</comment>
<feature type="non-terminal residue" evidence="7">
    <location>
        <position position="69"/>
    </location>
</feature>
<comment type="function">
    <text evidence="6">As part of the Ragulator complex it is involved in amino acid sensing and activation of mTORC1, a signaling complex promoting cell growth in response to growth factors, energy levels, and amino acids. Activated by amino acids through a mechanism involving the lysosomal V-ATPase, the Ragulator plays a dual role for the small GTPases Rag (RagA/RRAGA, RagB/RRAGB, RagC/RRAGC and/or RagD/RRAGD): it (1) acts as a guanine nucleotide exchange factor (GEF), activating the small GTPases Rag and (2) mediates recruitment of Rag GTPases to the lysosome membrane. Activated Ragulator and Rag GTPases function as a scaffold recruiting mTORC1 to lysosomes where it is in turn activated.</text>
</comment>
<sequence>QTTALTQGLERIPDQLGYLVISDGAVLASSGDLENDEQTAAVLSELVGTACGLRLQRGHDPPFKRLSGE</sequence>
<name>A0A852CHS2_9PICI</name>
<dbReference type="GO" id="GO:0071986">
    <property type="term" value="C:Ragulator complex"/>
    <property type="evidence" value="ECO:0007669"/>
    <property type="project" value="InterPro"/>
</dbReference>
<keyword evidence="8" id="KW-1185">Reference proteome</keyword>
<evidence type="ECO:0000256" key="6">
    <source>
        <dbReference type="ARBA" id="ARBA00045571"/>
    </source>
</evidence>
<dbReference type="GO" id="GO:0071230">
    <property type="term" value="P:cellular response to amino acid stimulus"/>
    <property type="evidence" value="ECO:0007669"/>
    <property type="project" value="InterPro"/>
</dbReference>